<dbReference type="PRINTS" id="PR00385">
    <property type="entry name" value="P450"/>
</dbReference>
<evidence type="ECO:0000313" key="10">
    <source>
        <dbReference type="EMBL" id="KAF2889052.1"/>
    </source>
</evidence>
<evidence type="ECO:0000256" key="8">
    <source>
        <dbReference type="PIRSR" id="PIRSR602401-1"/>
    </source>
</evidence>
<comment type="similarity">
    <text evidence="2">Belongs to the cytochrome P450 family.</text>
</comment>
<reference evidence="10" key="1">
    <citation type="submission" date="2019-08" db="EMBL/GenBank/DDBJ databases">
        <title>The genome of the North American firefly Photinus pyralis.</title>
        <authorList>
            <consortium name="Photinus pyralis genome working group"/>
            <person name="Fallon T.R."/>
            <person name="Sander Lower S.E."/>
            <person name="Weng J.-K."/>
        </authorList>
    </citation>
    <scope>NUCLEOTIDE SEQUENCE</scope>
    <source>
        <strain evidence="10">TRF0915ILg1</strain>
        <tissue evidence="10">Whole body</tissue>
    </source>
</reference>
<dbReference type="PANTHER" id="PTHR24279:SF120">
    <property type="entry name" value="CYTOCHROME P450"/>
    <property type="match status" value="1"/>
</dbReference>
<dbReference type="AlphaFoldDB" id="A0A8K0CPP1"/>
<dbReference type="GO" id="GO:0016705">
    <property type="term" value="F:oxidoreductase activity, acting on paired donors, with incorporation or reduction of molecular oxygen"/>
    <property type="evidence" value="ECO:0007669"/>
    <property type="project" value="InterPro"/>
</dbReference>
<comment type="caution">
    <text evidence="10">The sequence shown here is derived from an EMBL/GenBank/DDBJ whole genome shotgun (WGS) entry which is preliminary data.</text>
</comment>
<accession>A0A8K0CPP1</accession>
<evidence type="ECO:0000313" key="11">
    <source>
        <dbReference type="Proteomes" id="UP000801492"/>
    </source>
</evidence>
<dbReference type="CDD" id="cd11054">
    <property type="entry name" value="CYP24A1-like"/>
    <property type="match status" value="1"/>
</dbReference>
<keyword evidence="4 8" id="KW-0479">Metal-binding</keyword>
<keyword evidence="5" id="KW-0560">Oxidoreductase</keyword>
<dbReference type="InterPro" id="IPR036396">
    <property type="entry name" value="Cyt_P450_sf"/>
</dbReference>
<dbReference type="EMBL" id="VTPC01071300">
    <property type="protein sequence ID" value="KAF2889052.1"/>
    <property type="molecule type" value="Genomic_DNA"/>
</dbReference>
<evidence type="ECO:0000256" key="6">
    <source>
        <dbReference type="ARBA" id="ARBA00023004"/>
    </source>
</evidence>
<gene>
    <name evidence="10" type="ORF">ILUMI_17121</name>
</gene>
<dbReference type="InterPro" id="IPR002401">
    <property type="entry name" value="Cyt_P450_E_grp-I"/>
</dbReference>
<feature type="binding site" description="axial binding residue" evidence="8">
    <location>
        <position position="544"/>
    </location>
    <ligand>
        <name>heme</name>
        <dbReference type="ChEBI" id="CHEBI:30413"/>
    </ligand>
    <ligandPart>
        <name>Fe</name>
        <dbReference type="ChEBI" id="CHEBI:18248"/>
    </ligandPart>
</feature>
<dbReference type="PANTHER" id="PTHR24279">
    <property type="entry name" value="CYTOCHROME P450"/>
    <property type="match status" value="1"/>
</dbReference>
<evidence type="ECO:0000256" key="4">
    <source>
        <dbReference type="ARBA" id="ARBA00022723"/>
    </source>
</evidence>
<dbReference type="GO" id="GO:0005506">
    <property type="term" value="F:iron ion binding"/>
    <property type="evidence" value="ECO:0007669"/>
    <property type="project" value="InterPro"/>
</dbReference>
<dbReference type="Gene3D" id="1.10.630.10">
    <property type="entry name" value="Cytochrome P450"/>
    <property type="match status" value="1"/>
</dbReference>
<evidence type="ECO:0000256" key="9">
    <source>
        <dbReference type="SAM" id="MobiDB-lite"/>
    </source>
</evidence>
<evidence type="ECO:0000256" key="2">
    <source>
        <dbReference type="ARBA" id="ARBA00010617"/>
    </source>
</evidence>
<protein>
    <recommendedName>
        <fullName evidence="12">Cytochrome P450</fullName>
    </recommendedName>
</protein>
<organism evidence="10 11">
    <name type="scientific">Ignelater luminosus</name>
    <name type="common">Cucubano</name>
    <name type="synonym">Pyrophorus luminosus</name>
    <dbReference type="NCBI Taxonomy" id="2038154"/>
    <lineage>
        <taxon>Eukaryota</taxon>
        <taxon>Metazoa</taxon>
        <taxon>Ecdysozoa</taxon>
        <taxon>Arthropoda</taxon>
        <taxon>Hexapoda</taxon>
        <taxon>Insecta</taxon>
        <taxon>Pterygota</taxon>
        <taxon>Neoptera</taxon>
        <taxon>Endopterygota</taxon>
        <taxon>Coleoptera</taxon>
        <taxon>Polyphaga</taxon>
        <taxon>Elateriformia</taxon>
        <taxon>Elateroidea</taxon>
        <taxon>Elateridae</taxon>
        <taxon>Agrypninae</taxon>
        <taxon>Pyrophorini</taxon>
        <taxon>Ignelater</taxon>
    </lineage>
</organism>
<dbReference type="InterPro" id="IPR001128">
    <property type="entry name" value="Cyt_P450"/>
</dbReference>
<keyword evidence="6 8" id="KW-0408">Iron</keyword>
<keyword evidence="3 8" id="KW-0349">Heme</keyword>
<evidence type="ECO:0008006" key="12">
    <source>
        <dbReference type="Google" id="ProtNLM"/>
    </source>
</evidence>
<evidence type="ECO:0000256" key="3">
    <source>
        <dbReference type="ARBA" id="ARBA00022617"/>
    </source>
</evidence>
<keyword evidence="11" id="KW-1185">Reference proteome</keyword>
<proteinExistence type="inferred from homology"/>
<keyword evidence="7" id="KW-0503">Monooxygenase</keyword>
<dbReference type="SUPFAM" id="SSF48264">
    <property type="entry name" value="Cytochrome P450"/>
    <property type="match status" value="1"/>
</dbReference>
<dbReference type="GO" id="GO:0004497">
    <property type="term" value="F:monooxygenase activity"/>
    <property type="evidence" value="ECO:0007669"/>
    <property type="project" value="UniProtKB-KW"/>
</dbReference>
<feature type="compositionally biased region" description="Low complexity" evidence="9">
    <location>
        <begin position="39"/>
        <end position="58"/>
    </location>
</feature>
<comment type="cofactor">
    <cofactor evidence="1 8">
        <name>heme</name>
        <dbReference type="ChEBI" id="CHEBI:30413"/>
    </cofactor>
</comment>
<dbReference type="PRINTS" id="PR00463">
    <property type="entry name" value="EP450I"/>
</dbReference>
<dbReference type="Proteomes" id="UP000801492">
    <property type="component" value="Unassembled WGS sequence"/>
</dbReference>
<evidence type="ECO:0000256" key="5">
    <source>
        <dbReference type="ARBA" id="ARBA00023002"/>
    </source>
</evidence>
<dbReference type="GO" id="GO:0020037">
    <property type="term" value="F:heme binding"/>
    <property type="evidence" value="ECO:0007669"/>
    <property type="project" value="InterPro"/>
</dbReference>
<dbReference type="OrthoDB" id="3945418at2759"/>
<evidence type="ECO:0000256" key="7">
    <source>
        <dbReference type="ARBA" id="ARBA00023033"/>
    </source>
</evidence>
<name>A0A8K0CPP1_IGNLU</name>
<dbReference type="InterPro" id="IPR050479">
    <property type="entry name" value="CYP11_CYP27_families"/>
</dbReference>
<evidence type="ECO:0000256" key="1">
    <source>
        <dbReference type="ARBA" id="ARBA00001971"/>
    </source>
</evidence>
<sequence>MFRLKTLPTNCIRPLISIKWLNYASEAPKPQERNPIHETSTTLSMSSSDASSTVTQMSQGPSTAEIKSRKVDYIVNPPDMFIKVEHLEPIPESEAMRKSLSFDEVPGPKALRHLAKFWSFVPVMGTQVTASAIQYLLSAGKIFGSQLSWGSNLWLFSRLLDEYGPVVRLHGPFGGDVVILSRPEHASAVFQNEGRYPVRSSLDCVEKYRLQFRRYKQAGPFLMYGPDWEKLRELIEPCLQNCIVQQYDQIEKSCDEFTTRILRIRNRQEEVPPTFRNEIYKWAMECMCSVTLNRRLGFLDPCGLSATSEPARLLEGLNGATDAIRRCESGLHLWKFIETPAWKDLVKHCDIIDTIVNKYIHKAQDSLRQKKSGETVFIPENVSLLETLLIKEGMLPEDVLTVILDMMLIGVNAISHSIAFLIYHLARNPRAQRKLYGEIRLSPTQLGRDDLPKMTYLQACIKESLRLKPPMPILSRVLSKDILVHNYRIPKGTYILIATHLSSLREEHFEDAQRFKPDRWLDSDMQADTSVFASLPYGHGPKACLARELAEMEIALVIVKLLRKFRIEYHYGDINSTHRLLASPDRPLKFRFVDRF</sequence>
<dbReference type="Pfam" id="PF00067">
    <property type="entry name" value="p450"/>
    <property type="match status" value="1"/>
</dbReference>
<feature type="region of interest" description="Disordered" evidence="9">
    <location>
        <begin position="28"/>
        <end position="64"/>
    </location>
</feature>